<proteinExistence type="predicted"/>
<dbReference type="Proteomes" id="UP001150266">
    <property type="component" value="Unassembled WGS sequence"/>
</dbReference>
<organism evidence="2 3">
    <name type="scientific">Lentinula aciculospora</name>
    <dbReference type="NCBI Taxonomy" id="153920"/>
    <lineage>
        <taxon>Eukaryota</taxon>
        <taxon>Fungi</taxon>
        <taxon>Dikarya</taxon>
        <taxon>Basidiomycota</taxon>
        <taxon>Agaricomycotina</taxon>
        <taxon>Agaricomycetes</taxon>
        <taxon>Agaricomycetidae</taxon>
        <taxon>Agaricales</taxon>
        <taxon>Marasmiineae</taxon>
        <taxon>Omphalotaceae</taxon>
        <taxon>Lentinula</taxon>
    </lineage>
</organism>
<name>A0A9W9AQL3_9AGAR</name>
<accession>A0A9W9AQL3</accession>
<evidence type="ECO:0000313" key="3">
    <source>
        <dbReference type="Proteomes" id="UP001150266"/>
    </source>
</evidence>
<keyword evidence="1" id="KW-0812">Transmembrane</keyword>
<protein>
    <submittedName>
        <fullName evidence="2">Uncharacterized protein</fullName>
    </submittedName>
</protein>
<keyword evidence="1" id="KW-1133">Transmembrane helix</keyword>
<keyword evidence="3" id="KW-1185">Reference proteome</keyword>
<sequence>MAECLFDSNHKHSFKSPSYFRISMPSQNLTKNIHTRMHPYAHAHRRQREYLNEVTLARTLPSPSLEMDHNRNTIAKVLNIFLDWLIIILFATSMVLRIVNYYLIKEVISILNV</sequence>
<dbReference type="AlphaFoldDB" id="A0A9W9AQL3"/>
<gene>
    <name evidence="2" type="ORF">J3R30DRAFT_3696203</name>
</gene>
<evidence type="ECO:0000313" key="2">
    <source>
        <dbReference type="EMBL" id="KAJ4488426.1"/>
    </source>
</evidence>
<reference evidence="2" key="1">
    <citation type="submission" date="2022-08" db="EMBL/GenBank/DDBJ databases">
        <title>A Global Phylogenomic Analysis of the Shiitake Genus Lentinula.</title>
        <authorList>
            <consortium name="DOE Joint Genome Institute"/>
            <person name="Sierra-Patev S."/>
            <person name="Min B."/>
            <person name="Naranjo-Ortiz M."/>
            <person name="Looney B."/>
            <person name="Konkel Z."/>
            <person name="Slot J.C."/>
            <person name="Sakamoto Y."/>
            <person name="Steenwyk J.L."/>
            <person name="Rokas A."/>
            <person name="Carro J."/>
            <person name="Camarero S."/>
            <person name="Ferreira P."/>
            <person name="Molpeceres G."/>
            <person name="Ruiz-Duenas F.J."/>
            <person name="Serrano A."/>
            <person name="Henrissat B."/>
            <person name="Drula E."/>
            <person name="Hughes K.W."/>
            <person name="Mata J.L."/>
            <person name="Ishikawa N.K."/>
            <person name="Vargas-Isla R."/>
            <person name="Ushijima S."/>
            <person name="Smith C.A."/>
            <person name="Ahrendt S."/>
            <person name="Andreopoulos W."/>
            <person name="He G."/>
            <person name="Labutti K."/>
            <person name="Lipzen A."/>
            <person name="Ng V."/>
            <person name="Riley R."/>
            <person name="Sandor L."/>
            <person name="Barry K."/>
            <person name="Martinez A.T."/>
            <person name="Xiao Y."/>
            <person name="Gibbons J.G."/>
            <person name="Terashima K."/>
            <person name="Grigoriev I.V."/>
            <person name="Hibbett D.S."/>
        </authorList>
    </citation>
    <scope>NUCLEOTIDE SEQUENCE</scope>
    <source>
        <strain evidence="2">JLM2183</strain>
    </source>
</reference>
<evidence type="ECO:0000256" key="1">
    <source>
        <dbReference type="SAM" id="Phobius"/>
    </source>
</evidence>
<keyword evidence="1" id="KW-0472">Membrane</keyword>
<comment type="caution">
    <text evidence="2">The sequence shown here is derived from an EMBL/GenBank/DDBJ whole genome shotgun (WGS) entry which is preliminary data.</text>
</comment>
<dbReference type="EMBL" id="JAOTPV010000002">
    <property type="protein sequence ID" value="KAJ4488426.1"/>
    <property type="molecule type" value="Genomic_DNA"/>
</dbReference>
<dbReference type="OrthoDB" id="2981924at2759"/>
<feature type="transmembrane region" description="Helical" evidence="1">
    <location>
        <begin position="81"/>
        <end position="104"/>
    </location>
</feature>